<dbReference type="NCBIfam" id="NF008292">
    <property type="entry name" value="PRK11072.1"/>
    <property type="match status" value="1"/>
</dbReference>
<accession>A0A840SM29</accession>
<dbReference type="InterPro" id="IPR005190">
    <property type="entry name" value="GlnE_rpt_dom"/>
</dbReference>
<evidence type="ECO:0000313" key="9">
    <source>
        <dbReference type="EMBL" id="MBB5222034.1"/>
    </source>
</evidence>
<reference evidence="9 10" key="1">
    <citation type="submission" date="2020-08" db="EMBL/GenBank/DDBJ databases">
        <title>Genomic Encyclopedia of Type Strains, Phase IV (KMG-IV): sequencing the most valuable type-strain genomes for metagenomic binning, comparative biology and taxonomic classification.</title>
        <authorList>
            <person name="Goeker M."/>
        </authorList>
    </citation>
    <scope>NUCLEOTIDE SEQUENCE [LARGE SCALE GENOMIC DNA]</scope>
    <source>
        <strain evidence="9 10">DSM 101730</strain>
    </source>
</reference>
<dbReference type="EC" id="2.7.7.42" evidence="9"/>
<name>A0A840SM29_9RHOB</name>
<dbReference type="PANTHER" id="PTHR30621:SF0">
    <property type="entry name" value="BIFUNCTIONAL GLUTAMINE SYNTHETASE ADENYLYLTRANSFERASE_ADENYLYL-REMOVING ENZYME"/>
    <property type="match status" value="1"/>
</dbReference>
<dbReference type="SUPFAM" id="SSF81301">
    <property type="entry name" value="Nucleotidyltransferase"/>
    <property type="match status" value="2"/>
</dbReference>
<dbReference type="Gene3D" id="1.20.120.330">
    <property type="entry name" value="Nucleotidyltransferases domain 2"/>
    <property type="match status" value="2"/>
</dbReference>
<dbReference type="NCBIfam" id="NF010706">
    <property type="entry name" value="PRK14108.1"/>
    <property type="match status" value="1"/>
</dbReference>
<dbReference type="GO" id="GO:0000820">
    <property type="term" value="P:regulation of glutamine family amino acid metabolic process"/>
    <property type="evidence" value="ECO:0007669"/>
    <property type="project" value="TreeGrafter"/>
</dbReference>
<proteinExistence type="predicted"/>
<evidence type="ECO:0000256" key="6">
    <source>
        <dbReference type="ARBA" id="ARBA00023268"/>
    </source>
</evidence>
<keyword evidence="5" id="KW-0460">Magnesium</keyword>
<feature type="domain" description="Glutamate-ammonia ligase adenylyltransferase repeated" evidence="7">
    <location>
        <begin position="535"/>
        <end position="776"/>
    </location>
</feature>
<dbReference type="RefSeq" id="WP_184148461.1">
    <property type="nucleotide sequence ID" value="NZ_JACHFM010000002.1"/>
</dbReference>
<keyword evidence="4" id="KW-0067">ATP-binding</keyword>
<evidence type="ECO:0000256" key="3">
    <source>
        <dbReference type="ARBA" id="ARBA00022741"/>
    </source>
</evidence>
<keyword evidence="10" id="KW-1185">Reference proteome</keyword>
<dbReference type="AlphaFoldDB" id="A0A840SM29"/>
<protein>
    <submittedName>
        <fullName evidence="9">Glutamate-ammonia-ligase adenylyltransferase</fullName>
        <ecNumber evidence="9">2.7.7.42</ecNumber>
    </submittedName>
</protein>
<dbReference type="GO" id="GO:0008882">
    <property type="term" value="F:[glutamate-ammonia-ligase] adenylyltransferase activity"/>
    <property type="evidence" value="ECO:0007669"/>
    <property type="project" value="UniProtKB-EC"/>
</dbReference>
<evidence type="ECO:0000259" key="8">
    <source>
        <dbReference type="Pfam" id="PF08335"/>
    </source>
</evidence>
<dbReference type="InterPro" id="IPR013546">
    <property type="entry name" value="PII_UdlTrfase/GS_AdlTrfase"/>
</dbReference>
<evidence type="ECO:0000256" key="5">
    <source>
        <dbReference type="ARBA" id="ARBA00022842"/>
    </source>
</evidence>
<dbReference type="CDD" id="cd05401">
    <property type="entry name" value="NT_GlnE_GlnD_like"/>
    <property type="match status" value="2"/>
</dbReference>
<dbReference type="GO" id="GO:0016874">
    <property type="term" value="F:ligase activity"/>
    <property type="evidence" value="ECO:0007669"/>
    <property type="project" value="UniProtKB-KW"/>
</dbReference>
<dbReference type="Gene3D" id="1.20.120.1510">
    <property type="match status" value="1"/>
</dbReference>
<organism evidence="9 10">
    <name type="scientific">Amaricoccus macauensis</name>
    <dbReference type="NCBI Taxonomy" id="57001"/>
    <lineage>
        <taxon>Bacteria</taxon>
        <taxon>Pseudomonadati</taxon>
        <taxon>Pseudomonadota</taxon>
        <taxon>Alphaproteobacteria</taxon>
        <taxon>Rhodobacterales</taxon>
        <taxon>Paracoccaceae</taxon>
        <taxon>Amaricoccus</taxon>
    </lineage>
</organism>
<dbReference type="EMBL" id="JACHFM010000002">
    <property type="protein sequence ID" value="MBB5222034.1"/>
    <property type="molecule type" value="Genomic_DNA"/>
</dbReference>
<keyword evidence="9" id="KW-0436">Ligase</keyword>
<dbReference type="Gene3D" id="3.30.460.10">
    <property type="entry name" value="Beta Polymerase, domain 2"/>
    <property type="match status" value="2"/>
</dbReference>
<dbReference type="Proteomes" id="UP000549457">
    <property type="component" value="Unassembled WGS sequence"/>
</dbReference>
<dbReference type="InterPro" id="IPR023057">
    <property type="entry name" value="GlnE"/>
</dbReference>
<gene>
    <name evidence="9" type="ORF">HNP73_001970</name>
</gene>
<evidence type="ECO:0000256" key="2">
    <source>
        <dbReference type="ARBA" id="ARBA00022695"/>
    </source>
</evidence>
<feature type="domain" description="PII-uridylyltransferase/Glutamine-synthetase adenylyltransferase" evidence="8">
    <location>
        <begin position="800"/>
        <end position="889"/>
    </location>
</feature>
<evidence type="ECO:0000313" key="10">
    <source>
        <dbReference type="Proteomes" id="UP000549457"/>
    </source>
</evidence>
<feature type="domain" description="Glutamate-ammonia ligase adenylyltransferase repeated" evidence="7">
    <location>
        <begin position="43"/>
        <end position="277"/>
    </location>
</feature>
<dbReference type="Pfam" id="PF03710">
    <property type="entry name" value="GlnE"/>
    <property type="match status" value="2"/>
</dbReference>
<dbReference type="InterPro" id="IPR043519">
    <property type="entry name" value="NT_sf"/>
</dbReference>
<keyword evidence="6" id="KW-0511">Multifunctional enzyme</keyword>
<keyword evidence="3" id="KW-0547">Nucleotide-binding</keyword>
<dbReference type="SUPFAM" id="SSF81593">
    <property type="entry name" value="Nucleotidyltransferase substrate binding subunit/domain"/>
    <property type="match status" value="2"/>
</dbReference>
<evidence type="ECO:0000256" key="4">
    <source>
        <dbReference type="ARBA" id="ARBA00022840"/>
    </source>
</evidence>
<dbReference type="Pfam" id="PF08335">
    <property type="entry name" value="GlnD_UR_UTase"/>
    <property type="match status" value="2"/>
</dbReference>
<evidence type="ECO:0000259" key="7">
    <source>
        <dbReference type="Pfam" id="PF03710"/>
    </source>
</evidence>
<sequence>MESLAARITRVPRPYDEAAGARAAEDFADVEPAVRELLAGTAGCSGFLAGLMEKEADWLRDAIGRAPEAVLAETLAAADVEGVPALGVAVRVARRRVALLVALADLGGVWGLAEVTGALSALADRATGLGLSALVAEEAARGKLPGVTADEIAEAGGMFVLGMGKLGARELNYSSDIDLIVLFDETRHDPDDYMDLRKGFIRVTQRLVKLLSEVTGEGYVFRTDLRLRPDPSVTPVCIASDPAEHYYESVGRTWERAAYIKARAIAGDIAAGERFLERLTPFVWRRHLDFAAIEDAHDMRLRIRAHKGLGGALQVPGHNIKLGQGGIREIEFFTQTRQLIVGGRDPGLRQRETLVALDALAAKGWVDRDGAGVLAAAYVAHREVEHRLQMLEDAQTQTLPEAPEGMERLAAFMGMDRDAFERDLSERLEAVKSLTETFFDAERRRPAAEAPAPEEIFADAEAALAIIAEWQRLPALRSDRARSIFKRLAPELLLRMAGAASPDAALRSLDQFLRQVPAGVQLFSLMEANPPLLDLLVDVCGSAPALAQYLGANVGVLDAVISADFYRPLPSASEMRIDLAAQLAAAGDYEAALNAARVWMKERHFRIGVLMLRQILEPEEGAAVYSAVAEAVIGALWPVVVAEFARKHGPPPGAGAVVVAMGKLGSREMTVSSDLDLIVIYDAEGEETSDGPRPLATTVYFSRLTQALISALTAPMPEGLLYKVDMRLRPSGRSGPLATSLAAFRRYQAEDAWTWEHMALTRARVVAGPSGLGQAATAAIREVLARAHDEVKVLADAADMRRRLAEAHEGAASNPWEVKLGPGRMMDIELLAQAGALIADVGAIRSPRRMLEKLGSRGWIAREDATALADALGRLAGLQQVMRLASDHTMDPAEGGEGLARLVLAVTEEPDLDALRQRLAEDAGRASRVIAARLGV</sequence>
<comment type="caution">
    <text evidence="9">The sequence shown here is derived from an EMBL/GenBank/DDBJ whole genome shotgun (WGS) entry which is preliminary data.</text>
</comment>
<evidence type="ECO:0000256" key="1">
    <source>
        <dbReference type="ARBA" id="ARBA00022679"/>
    </source>
</evidence>
<dbReference type="PANTHER" id="PTHR30621">
    <property type="entry name" value="GLUTAMINE SYNTHETASE ADENYLYLTRANSFERASE"/>
    <property type="match status" value="1"/>
</dbReference>
<keyword evidence="1 9" id="KW-0808">Transferase</keyword>
<keyword evidence="2 9" id="KW-0548">Nucleotidyltransferase</keyword>
<feature type="domain" description="PII-uridylyltransferase/Glutamine-synthetase adenylyltransferase" evidence="8">
    <location>
        <begin position="299"/>
        <end position="439"/>
    </location>
</feature>
<dbReference type="GO" id="GO:0005524">
    <property type="term" value="F:ATP binding"/>
    <property type="evidence" value="ECO:0007669"/>
    <property type="project" value="UniProtKB-KW"/>
</dbReference>
<dbReference type="GO" id="GO:0005829">
    <property type="term" value="C:cytosol"/>
    <property type="evidence" value="ECO:0007669"/>
    <property type="project" value="TreeGrafter"/>
</dbReference>